<evidence type="ECO:0000256" key="4">
    <source>
        <dbReference type="ARBA" id="ARBA00023125"/>
    </source>
</evidence>
<dbReference type="GO" id="GO:0006310">
    <property type="term" value="P:DNA recombination"/>
    <property type="evidence" value="ECO:0007669"/>
    <property type="project" value="UniProtKB-ARBA"/>
</dbReference>
<dbReference type="ExpressionAtlas" id="A0A1D6KQM6">
    <property type="expression patterns" value="baseline and differential"/>
</dbReference>
<dbReference type="Pfam" id="PF03834">
    <property type="entry name" value="Rad10"/>
    <property type="match status" value="1"/>
</dbReference>
<evidence type="ECO:0000313" key="9">
    <source>
        <dbReference type="EMBL" id="ONM05062.1"/>
    </source>
</evidence>
<keyword evidence="6" id="KW-0539">Nucleus</keyword>
<evidence type="ECO:0000313" key="10">
    <source>
        <dbReference type="EnsemblPlants" id="Zm00001eb043410_P001"/>
    </source>
</evidence>
<keyword evidence="11" id="KW-1185">Reference proteome</keyword>
<comment type="similarity">
    <text evidence="2">Belongs to the ERCC1/RAD10/SWI10 family.</text>
</comment>
<feature type="region of interest" description="Disordered" evidence="7">
    <location>
        <begin position="1"/>
        <end position="107"/>
    </location>
</feature>
<name>A0A1D6KQM6_MAIZE</name>
<evidence type="ECO:0000256" key="2">
    <source>
        <dbReference type="ARBA" id="ARBA00008283"/>
    </source>
</evidence>
<reference evidence="9 11" key="1">
    <citation type="submission" date="2015-12" db="EMBL/GenBank/DDBJ databases">
        <title>Update maize B73 reference genome by single molecule sequencing technologies.</title>
        <authorList>
            <consortium name="Maize Genome Sequencing Project"/>
            <person name="Ware D."/>
        </authorList>
    </citation>
    <scope>NUCLEOTIDE SEQUENCE [LARGE SCALE GENOMIC DNA]</scope>
    <source>
        <strain evidence="11">cv. B73</strain>
        <tissue evidence="9">Seedling</tissue>
    </source>
</reference>
<dbReference type="GO" id="GO:0006302">
    <property type="term" value="P:double-strand break repair"/>
    <property type="evidence" value="ECO:0007669"/>
    <property type="project" value="UniProtKB-ARBA"/>
</dbReference>
<dbReference type="InterPro" id="IPR011335">
    <property type="entry name" value="Restrct_endonuc-II-like"/>
</dbReference>
<feature type="compositionally biased region" description="Pro residues" evidence="7">
    <location>
        <begin position="79"/>
        <end position="91"/>
    </location>
</feature>
<feature type="compositionally biased region" description="Low complexity" evidence="7">
    <location>
        <begin position="48"/>
        <end position="71"/>
    </location>
</feature>
<reference evidence="10" key="2">
    <citation type="submission" date="2019-07" db="EMBL/GenBank/DDBJ databases">
        <authorList>
            <person name="Seetharam A."/>
            <person name="Woodhouse M."/>
            <person name="Cannon E."/>
        </authorList>
    </citation>
    <scope>NUCLEOTIDE SEQUENCE [LARGE SCALE GENOMIC DNA]</scope>
    <source>
        <strain evidence="10">cv. B73</strain>
    </source>
</reference>
<dbReference type="OrthoDB" id="10262814at2759"/>
<evidence type="ECO:0000256" key="5">
    <source>
        <dbReference type="ARBA" id="ARBA00023204"/>
    </source>
</evidence>
<evidence type="ECO:0000256" key="1">
    <source>
        <dbReference type="ARBA" id="ARBA00004123"/>
    </source>
</evidence>
<dbReference type="EMBL" id="CM007647">
    <property type="protein sequence ID" value="ONM05062.1"/>
    <property type="molecule type" value="Genomic_DNA"/>
</dbReference>
<dbReference type="GO" id="GO:0003684">
    <property type="term" value="F:damaged DNA binding"/>
    <property type="evidence" value="ECO:0007669"/>
    <property type="project" value="InterPro"/>
</dbReference>
<evidence type="ECO:0000256" key="3">
    <source>
        <dbReference type="ARBA" id="ARBA00022763"/>
    </source>
</evidence>
<keyword evidence="4" id="KW-0238">DNA-binding</keyword>
<evidence type="ECO:0000259" key="8">
    <source>
        <dbReference type="Pfam" id="PF03834"/>
    </source>
</evidence>
<dbReference type="InterPro" id="IPR004579">
    <property type="entry name" value="ERCC1/RAD10/SWI10"/>
</dbReference>
<organism evidence="9">
    <name type="scientific">Zea mays</name>
    <name type="common">Maize</name>
    <dbReference type="NCBI Taxonomy" id="4577"/>
    <lineage>
        <taxon>Eukaryota</taxon>
        <taxon>Viridiplantae</taxon>
        <taxon>Streptophyta</taxon>
        <taxon>Embryophyta</taxon>
        <taxon>Tracheophyta</taxon>
        <taxon>Spermatophyta</taxon>
        <taxon>Magnoliopsida</taxon>
        <taxon>Liliopsida</taxon>
        <taxon>Poales</taxon>
        <taxon>Poaceae</taxon>
        <taxon>PACMAD clade</taxon>
        <taxon>Panicoideae</taxon>
        <taxon>Andropogonodae</taxon>
        <taxon>Andropogoneae</taxon>
        <taxon>Tripsacinae</taxon>
        <taxon>Zea</taxon>
    </lineage>
</organism>
<proteinExistence type="inferred from homology"/>
<protein>
    <submittedName>
        <fullName evidence="9">DNA excision repair protein ERCC-1</fullName>
    </submittedName>
</protein>
<dbReference type="InterPro" id="IPR047260">
    <property type="entry name" value="ERCC1-like_central_dom"/>
</dbReference>
<dbReference type="CDD" id="cd22325">
    <property type="entry name" value="ERCC1_C-like"/>
    <property type="match status" value="1"/>
</dbReference>
<feature type="domain" description="ERCC1-like central" evidence="8">
    <location>
        <begin position="109"/>
        <end position="222"/>
    </location>
</feature>
<evidence type="ECO:0000256" key="6">
    <source>
        <dbReference type="ARBA" id="ARBA00023242"/>
    </source>
</evidence>
<comment type="subcellular location">
    <subcellularLocation>
        <location evidence="1">Nucleus</location>
    </subcellularLocation>
</comment>
<dbReference type="GO" id="GO:0005634">
    <property type="term" value="C:nucleus"/>
    <property type="evidence" value="ECO:0007669"/>
    <property type="project" value="UniProtKB-SubCell"/>
</dbReference>
<keyword evidence="5" id="KW-0234">DNA repair</keyword>
<gene>
    <name evidence="10" type="primary">LOC100192592</name>
    <name evidence="9" type="ORF">ZEAMMB73_Zm00001d032439</name>
</gene>
<dbReference type="PANTHER" id="PTHR12749">
    <property type="entry name" value="EXCISION REPAIR CROSS-COMPLEMENTING 1 ERCC1"/>
    <property type="match status" value="1"/>
</dbReference>
<dbReference type="Proteomes" id="UP000007305">
    <property type="component" value="Chromosome 1"/>
</dbReference>
<feature type="compositionally biased region" description="Polar residues" evidence="7">
    <location>
        <begin position="32"/>
        <end position="41"/>
    </location>
</feature>
<feature type="compositionally biased region" description="Low complexity" evidence="7">
    <location>
        <begin position="92"/>
        <end position="106"/>
    </location>
</feature>
<dbReference type="SUPFAM" id="SSF52980">
    <property type="entry name" value="Restriction endonuclease-like"/>
    <property type="match status" value="1"/>
</dbReference>
<dbReference type="FunFam" id="3.40.50.10130:FF:000001">
    <property type="entry name" value="DNA excision repair protein ERCC-1"/>
    <property type="match status" value="1"/>
</dbReference>
<dbReference type="NCBIfam" id="TIGR00597">
    <property type="entry name" value="rad10"/>
    <property type="match status" value="1"/>
</dbReference>
<dbReference type="Gramene" id="Zm00001eb043410_T001">
    <property type="protein sequence ID" value="Zm00001eb043410_P001"/>
    <property type="gene ID" value="Zm00001eb043410"/>
</dbReference>
<evidence type="ECO:0000256" key="7">
    <source>
        <dbReference type="SAM" id="MobiDB-lite"/>
    </source>
</evidence>
<sequence length="257" mass="28623">MDGGREQQAPPESQPGKNLIKIPSYQEVFGTGASTSSSKPPSYNPPVATSAAAAASSSSSSSGSFSQAFSFLKSSEFYSPPPPPPPQPTTTPRPTQASPSAPTPQSKNSILVSHRQRGNPLLKHIRNARWTFADVVPDYVLGQSSCALYLSIRYHLLHPDYLYYRIRELQKNFRLRVILCHVDVEDVIKPLHEITRTALLHDCTLLCGWSLEECGRYLETIKVYENKPADSIREHMDNDYLSRVYILPGNPLQNKII</sequence>
<evidence type="ECO:0000313" key="11">
    <source>
        <dbReference type="Proteomes" id="UP000007305"/>
    </source>
</evidence>
<accession>A0A1D6KQM6</accession>
<keyword evidence="3" id="KW-0227">DNA damage</keyword>
<reference evidence="10" key="3">
    <citation type="submission" date="2021-05" db="UniProtKB">
        <authorList>
            <consortium name="EnsemblPlants"/>
        </authorList>
    </citation>
    <scope>IDENTIFICATION</scope>
    <source>
        <strain evidence="10">cv. B73</strain>
    </source>
</reference>
<dbReference type="AlphaFoldDB" id="A0A1D6KQM6"/>
<dbReference type="EnsemblPlants" id="Zm00001eb043410_T001">
    <property type="protein sequence ID" value="Zm00001eb043410_P001"/>
    <property type="gene ID" value="Zm00001eb043410"/>
</dbReference>
<dbReference type="PANTHER" id="PTHR12749:SF0">
    <property type="entry name" value="DNA EXCISION REPAIR PROTEIN ERCC-1"/>
    <property type="match status" value="1"/>
</dbReference>
<dbReference type="Gene3D" id="3.40.50.10130">
    <property type="match status" value="1"/>
</dbReference>